<dbReference type="AlphaFoldDB" id="A0A2M7G319"/>
<dbReference type="EMBL" id="PFFQ01000041">
    <property type="protein sequence ID" value="PIW16059.1"/>
    <property type="molecule type" value="Genomic_DNA"/>
</dbReference>
<keyword evidence="2" id="KW-0012">Acyltransferase</keyword>
<accession>A0A2M7G319</accession>
<comment type="caution">
    <text evidence="5">The sequence shown here is derived from an EMBL/GenBank/DDBJ whole genome shotgun (WGS) entry which is preliminary data.</text>
</comment>
<evidence type="ECO:0008006" key="7">
    <source>
        <dbReference type="Google" id="ProtNLM"/>
    </source>
</evidence>
<dbReference type="Proteomes" id="UP000231019">
    <property type="component" value="Unassembled WGS sequence"/>
</dbReference>
<dbReference type="GO" id="GO:0044550">
    <property type="term" value="P:secondary metabolite biosynthetic process"/>
    <property type="evidence" value="ECO:0007669"/>
    <property type="project" value="TreeGrafter"/>
</dbReference>
<organism evidence="5 6">
    <name type="scientific">bacterium (Candidatus Blackallbacteria) CG17_big_fil_post_rev_8_21_14_2_50_48_46</name>
    <dbReference type="NCBI Taxonomy" id="2014261"/>
    <lineage>
        <taxon>Bacteria</taxon>
        <taxon>Candidatus Blackallbacteria</taxon>
    </lineage>
</organism>
<dbReference type="InterPro" id="IPR016039">
    <property type="entry name" value="Thiolase-like"/>
</dbReference>
<protein>
    <recommendedName>
        <fullName evidence="7">3-oxoacyl-ACP synthase</fullName>
    </recommendedName>
</protein>
<dbReference type="GO" id="GO:0006633">
    <property type="term" value="P:fatty acid biosynthetic process"/>
    <property type="evidence" value="ECO:0007669"/>
    <property type="project" value="InterPro"/>
</dbReference>
<evidence type="ECO:0000313" key="6">
    <source>
        <dbReference type="Proteomes" id="UP000231019"/>
    </source>
</evidence>
<keyword evidence="1" id="KW-0808">Transferase</keyword>
<dbReference type="GO" id="GO:0004315">
    <property type="term" value="F:3-oxoacyl-[acyl-carrier-protein] synthase activity"/>
    <property type="evidence" value="ECO:0007669"/>
    <property type="project" value="InterPro"/>
</dbReference>
<dbReference type="InterPro" id="IPR013747">
    <property type="entry name" value="ACP_syn_III_C"/>
</dbReference>
<dbReference type="PANTHER" id="PTHR34069">
    <property type="entry name" value="3-OXOACYL-[ACYL-CARRIER-PROTEIN] SYNTHASE 3"/>
    <property type="match status" value="1"/>
</dbReference>
<dbReference type="Pfam" id="PF08541">
    <property type="entry name" value="ACP_syn_III_C"/>
    <property type="match status" value="1"/>
</dbReference>
<dbReference type="SUPFAM" id="SSF53901">
    <property type="entry name" value="Thiolase-like"/>
    <property type="match status" value="1"/>
</dbReference>
<evidence type="ECO:0000256" key="2">
    <source>
        <dbReference type="ARBA" id="ARBA00023315"/>
    </source>
</evidence>
<feature type="domain" description="Beta-ketoacyl-[acyl-carrier-protein] synthase III N-terminal" evidence="4">
    <location>
        <begin position="147"/>
        <end position="224"/>
    </location>
</feature>
<evidence type="ECO:0000259" key="4">
    <source>
        <dbReference type="Pfam" id="PF08545"/>
    </source>
</evidence>
<reference evidence="5 6" key="1">
    <citation type="submission" date="2017-09" db="EMBL/GenBank/DDBJ databases">
        <title>Depth-based differentiation of microbial function through sediment-hosted aquifers and enrichment of novel symbionts in the deep terrestrial subsurface.</title>
        <authorList>
            <person name="Probst A.J."/>
            <person name="Ladd B."/>
            <person name="Jarett J.K."/>
            <person name="Geller-Mcgrath D.E."/>
            <person name="Sieber C.M."/>
            <person name="Emerson J.B."/>
            <person name="Anantharaman K."/>
            <person name="Thomas B.C."/>
            <person name="Malmstrom R."/>
            <person name="Stieglmeier M."/>
            <person name="Klingl A."/>
            <person name="Woyke T."/>
            <person name="Ryan C.M."/>
            <person name="Banfield J.F."/>
        </authorList>
    </citation>
    <scope>NUCLEOTIDE SEQUENCE [LARGE SCALE GENOMIC DNA]</scope>
    <source>
        <strain evidence="5">CG17_big_fil_post_rev_8_21_14_2_50_48_46</strain>
    </source>
</reference>
<feature type="domain" description="Beta-ketoacyl-[acyl-carrier-protein] synthase III C-terminal" evidence="3">
    <location>
        <begin position="273"/>
        <end position="361"/>
    </location>
</feature>
<dbReference type="InterPro" id="IPR013751">
    <property type="entry name" value="ACP_syn_III_N"/>
</dbReference>
<evidence type="ECO:0000313" key="5">
    <source>
        <dbReference type="EMBL" id="PIW16059.1"/>
    </source>
</evidence>
<sequence length="362" mass="38228">MQSPPGGKSFGPVRGVRISFAASAWPKPLQVQAKEISNLTNHDVFAHLLGPNYANILATRDMHPDYPEQVIGLKNRQWTHLVGTPANHSEENSVDLGTQAVLKLMENQALKEQQPGLLLFASTTPHKITSSSACAVGAATGIKCPALDIKAGCSTGLYALVTASLYAQAGLGPVLLVAAETPSKYANPQIPETVMGVGDGAVAFWIEKSTEETGLLGGYLGADGELGVLVNTPGLLPPTPEAIAQNLYAYHGDTSSLKEAVPARYLAAMQGALAEAKLQVNDLDLYIPHQVNRQLTSKVAELLGIPPEKQFHNLHRHASVAGAAVLIALQEALESKAIQPGHRVALNTVGGGLTWGGLIWQF</sequence>
<evidence type="ECO:0000259" key="3">
    <source>
        <dbReference type="Pfam" id="PF08541"/>
    </source>
</evidence>
<proteinExistence type="predicted"/>
<gene>
    <name evidence="5" type="ORF">COW36_15210</name>
</gene>
<dbReference type="Gene3D" id="3.40.47.10">
    <property type="match status" value="1"/>
</dbReference>
<dbReference type="Pfam" id="PF08545">
    <property type="entry name" value="ACP_syn_III"/>
    <property type="match status" value="1"/>
</dbReference>
<name>A0A2M7G319_9BACT</name>
<dbReference type="PANTHER" id="PTHR34069:SF2">
    <property type="entry name" value="BETA-KETOACYL-[ACYL-CARRIER-PROTEIN] SYNTHASE III"/>
    <property type="match status" value="1"/>
</dbReference>
<evidence type="ECO:0000256" key="1">
    <source>
        <dbReference type="ARBA" id="ARBA00022679"/>
    </source>
</evidence>